<dbReference type="EMBL" id="VUJU01000114">
    <property type="protein sequence ID" value="KAF0772953.1"/>
    <property type="molecule type" value="Genomic_DNA"/>
</dbReference>
<evidence type="ECO:0000313" key="1">
    <source>
        <dbReference type="EMBL" id="KAF0772953.1"/>
    </source>
</evidence>
<reference evidence="1 2" key="1">
    <citation type="submission" date="2019-08" db="EMBL/GenBank/DDBJ databases">
        <title>Whole genome of Aphis craccivora.</title>
        <authorList>
            <person name="Voronova N.V."/>
            <person name="Shulinski R.S."/>
            <person name="Bandarenka Y.V."/>
            <person name="Zhorov D.G."/>
            <person name="Warner D."/>
        </authorList>
    </citation>
    <scope>NUCLEOTIDE SEQUENCE [LARGE SCALE GENOMIC DNA]</scope>
    <source>
        <strain evidence="1">180601</strain>
        <tissue evidence="1">Whole Body</tissue>
    </source>
</reference>
<gene>
    <name evidence="1" type="ORF">FWK35_00000590</name>
</gene>
<keyword evidence="2" id="KW-1185">Reference proteome</keyword>
<name>A0A6G0ZNZ2_APHCR</name>
<dbReference type="Proteomes" id="UP000478052">
    <property type="component" value="Unassembled WGS sequence"/>
</dbReference>
<sequence>MTLYKITECGSILDFVELAQSAGVKISPNVASAMLELLDLGYSPSIVRKVCREIAKYKSRHEKTGTTMNSTSSK</sequence>
<accession>A0A6G0ZNZ2</accession>
<organism evidence="1 2">
    <name type="scientific">Aphis craccivora</name>
    <name type="common">Cowpea aphid</name>
    <dbReference type="NCBI Taxonomy" id="307492"/>
    <lineage>
        <taxon>Eukaryota</taxon>
        <taxon>Metazoa</taxon>
        <taxon>Ecdysozoa</taxon>
        <taxon>Arthropoda</taxon>
        <taxon>Hexapoda</taxon>
        <taxon>Insecta</taxon>
        <taxon>Pterygota</taxon>
        <taxon>Neoptera</taxon>
        <taxon>Paraneoptera</taxon>
        <taxon>Hemiptera</taxon>
        <taxon>Sternorrhyncha</taxon>
        <taxon>Aphidomorpha</taxon>
        <taxon>Aphidoidea</taxon>
        <taxon>Aphididae</taxon>
        <taxon>Aphidini</taxon>
        <taxon>Aphis</taxon>
        <taxon>Aphis</taxon>
    </lineage>
</organism>
<protein>
    <submittedName>
        <fullName evidence="1">Uncharacterized protein</fullName>
    </submittedName>
</protein>
<comment type="caution">
    <text evidence="1">The sequence shown here is derived from an EMBL/GenBank/DDBJ whole genome shotgun (WGS) entry which is preliminary data.</text>
</comment>
<dbReference type="OrthoDB" id="10319127at2759"/>
<proteinExistence type="predicted"/>
<dbReference type="AlphaFoldDB" id="A0A6G0ZNZ2"/>
<evidence type="ECO:0000313" key="2">
    <source>
        <dbReference type="Proteomes" id="UP000478052"/>
    </source>
</evidence>